<sequence length="217" mass="24402">MRARQGLHSSPSWPRGLACRRPSSAGSATSRSSPVPPSPARESRRRWHARSPGLVTTRPSLLHSRDQVRECHAATLHRRLASIRRRRGHRRGFLSSWFSVSTRARCYDVEGVWKCCGEVVIIVGDRVGWVGLWCYDVEGVWKCCGEVVIIVGDRVGWVGLWCYDVEGVWKCCGEVVIIVGDRVGWVGLWCYDVEGVWKCCGEVVIIVGDRVGWVGLW</sequence>
<feature type="region of interest" description="Disordered" evidence="1">
    <location>
        <begin position="1"/>
        <end position="49"/>
    </location>
</feature>
<proteinExistence type="predicted"/>
<dbReference type="EMBL" id="CP039355">
    <property type="protein sequence ID" value="QCE14239.1"/>
    <property type="molecule type" value="Genomic_DNA"/>
</dbReference>
<dbReference type="Proteomes" id="UP000501690">
    <property type="component" value="Linkage Group LG11"/>
</dbReference>
<feature type="compositionally biased region" description="Low complexity" evidence="1">
    <location>
        <begin position="20"/>
        <end position="33"/>
    </location>
</feature>
<evidence type="ECO:0000313" key="2">
    <source>
        <dbReference type="EMBL" id="QCE14239.1"/>
    </source>
</evidence>
<evidence type="ECO:0000313" key="3">
    <source>
        <dbReference type="Proteomes" id="UP000501690"/>
    </source>
</evidence>
<dbReference type="AlphaFoldDB" id="A0A4D6NNY2"/>
<name>A0A4D6NNY2_VIGUN</name>
<organism evidence="2 3">
    <name type="scientific">Vigna unguiculata</name>
    <name type="common">Cowpea</name>
    <dbReference type="NCBI Taxonomy" id="3917"/>
    <lineage>
        <taxon>Eukaryota</taxon>
        <taxon>Viridiplantae</taxon>
        <taxon>Streptophyta</taxon>
        <taxon>Embryophyta</taxon>
        <taxon>Tracheophyta</taxon>
        <taxon>Spermatophyta</taxon>
        <taxon>Magnoliopsida</taxon>
        <taxon>eudicotyledons</taxon>
        <taxon>Gunneridae</taxon>
        <taxon>Pentapetalae</taxon>
        <taxon>rosids</taxon>
        <taxon>fabids</taxon>
        <taxon>Fabales</taxon>
        <taxon>Fabaceae</taxon>
        <taxon>Papilionoideae</taxon>
        <taxon>50 kb inversion clade</taxon>
        <taxon>NPAAA clade</taxon>
        <taxon>indigoferoid/millettioid clade</taxon>
        <taxon>Phaseoleae</taxon>
        <taxon>Vigna</taxon>
    </lineage>
</organism>
<reference evidence="2 3" key="1">
    <citation type="submission" date="2019-04" db="EMBL/GenBank/DDBJ databases">
        <title>An improved genome assembly and genetic linkage map for asparagus bean, Vigna unguiculata ssp. sesquipedialis.</title>
        <authorList>
            <person name="Xia Q."/>
            <person name="Zhang R."/>
            <person name="Dong Y."/>
        </authorList>
    </citation>
    <scope>NUCLEOTIDE SEQUENCE [LARGE SCALE GENOMIC DNA]</scope>
    <source>
        <tissue evidence="2">Leaf</tissue>
    </source>
</reference>
<evidence type="ECO:0000256" key="1">
    <source>
        <dbReference type="SAM" id="MobiDB-lite"/>
    </source>
</evidence>
<keyword evidence="3" id="KW-1185">Reference proteome</keyword>
<gene>
    <name evidence="2" type="ORF">DEO72_LG11g1238</name>
</gene>
<accession>A0A4D6NNY2</accession>
<protein>
    <submittedName>
        <fullName evidence="2">Uncharacterized protein</fullName>
    </submittedName>
</protein>